<dbReference type="Gene3D" id="3.30.1540.10">
    <property type="entry name" value="formyl-coa transferase, domain 3"/>
    <property type="match status" value="1"/>
</dbReference>
<dbReference type="Pfam" id="PF02515">
    <property type="entry name" value="CoA_transf_3"/>
    <property type="match status" value="1"/>
</dbReference>
<organism evidence="3 4">
    <name type="scientific">Sabulicella glaciei</name>
    <dbReference type="NCBI Taxonomy" id="2984948"/>
    <lineage>
        <taxon>Bacteria</taxon>
        <taxon>Pseudomonadati</taxon>
        <taxon>Pseudomonadota</taxon>
        <taxon>Alphaproteobacteria</taxon>
        <taxon>Acetobacterales</taxon>
        <taxon>Acetobacteraceae</taxon>
        <taxon>Sabulicella</taxon>
    </lineage>
</organism>
<keyword evidence="1 3" id="KW-0808">Transferase</keyword>
<dbReference type="InterPro" id="IPR023606">
    <property type="entry name" value="CoA-Trfase_III_dom_1_sf"/>
</dbReference>
<sequence length="385" mass="40174">MTGQRAPGAALPLAGLCVFEFGHSVAAPFAGQILGDMGAEVIKVEKPAGDDARRWGPPFWEGESAIFQTLNRGKRSLCLDLRDAAAMARLKALLLERGDVVLQNMRPGQAEAIGLGAEALLAAKPSLVCCNLGAFGRTGPLAQAPGYDPLMQAFGGLMSVTGERGRPAVRVGVSMVDMGTGMWAVIGILAALQRRATTGIGGVVDVSLFETAAAWMSVPVAQYLSSGEAPERQGSGAQGIVPYRAYRTADGELVVAAGNDALFRALAGVLERPDWLEDGRFRSNPDRVAHQDVLYPMIEAEMLKRPNAEWIRRLDAAGIPCAPVQDVGAMLGHPQTAALGLLQSLPGTGVQAIGLPVSFDGTRPEPRGPVPARGADNALLGGNAA</sequence>
<reference evidence="3 4" key="1">
    <citation type="submission" date="2022-10" db="EMBL/GenBank/DDBJ databases">
        <title>Roseococcus glaciei nov., sp. nov., isolated from glacier.</title>
        <authorList>
            <person name="Liu Q."/>
            <person name="Xin Y.-H."/>
        </authorList>
    </citation>
    <scope>NUCLEOTIDE SEQUENCE [LARGE SCALE GENOMIC DNA]</scope>
    <source>
        <strain evidence="3 4">MDT2-1-1</strain>
    </source>
</reference>
<feature type="region of interest" description="Disordered" evidence="2">
    <location>
        <begin position="360"/>
        <end position="385"/>
    </location>
</feature>
<feature type="compositionally biased region" description="Low complexity" evidence="2">
    <location>
        <begin position="372"/>
        <end position="385"/>
    </location>
</feature>
<dbReference type="EMBL" id="JAPFQI010000011">
    <property type="protein sequence ID" value="MCW8086876.1"/>
    <property type="molecule type" value="Genomic_DNA"/>
</dbReference>
<evidence type="ECO:0000313" key="3">
    <source>
        <dbReference type="EMBL" id="MCW8086876.1"/>
    </source>
</evidence>
<dbReference type="PANTHER" id="PTHR48207">
    <property type="entry name" value="SUCCINATE--HYDROXYMETHYLGLUTARATE COA-TRANSFERASE"/>
    <property type="match status" value="1"/>
</dbReference>
<dbReference type="Gene3D" id="3.40.50.10540">
    <property type="entry name" value="Crotonobetainyl-coa:carnitine coa-transferase, domain 1"/>
    <property type="match status" value="1"/>
</dbReference>
<protein>
    <submittedName>
        <fullName evidence="3">CoA transferase</fullName>
    </submittedName>
</protein>
<dbReference type="GO" id="GO:0016740">
    <property type="term" value="F:transferase activity"/>
    <property type="evidence" value="ECO:0007669"/>
    <property type="project" value="UniProtKB-KW"/>
</dbReference>
<gene>
    <name evidence="3" type="ORF">OF850_14660</name>
</gene>
<comment type="caution">
    <text evidence="3">The sequence shown here is derived from an EMBL/GenBank/DDBJ whole genome shotgun (WGS) entry which is preliminary data.</text>
</comment>
<dbReference type="Proteomes" id="UP001526430">
    <property type="component" value="Unassembled WGS sequence"/>
</dbReference>
<proteinExistence type="predicted"/>
<evidence type="ECO:0000256" key="2">
    <source>
        <dbReference type="SAM" id="MobiDB-lite"/>
    </source>
</evidence>
<keyword evidence="4" id="KW-1185">Reference proteome</keyword>
<dbReference type="InterPro" id="IPR044855">
    <property type="entry name" value="CoA-Trfase_III_dom3_sf"/>
</dbReference>
<evidence type="ECO:0000256" key="1">
    <source>
        <dbReference type="ARBA" id="ARBA00022679"/>
    </source>
</evidence>
<dbReference type="PANTHER" id="PTHR48207:SF3">
    <property type="entry name" value="SUCCINATE--HYDROXYMETHYLGLUTARATE COA-TRANSFERASE"/>
    <property type="match status" value="1"/>
</dbReference>
<evidence type="ECO:0000313" key="4">
    <source>
        <dbReference type="Proteomes" id="UP001526430"/>
    </source>
</evidence>
<dbReference type="InterPro" id="IPR050483">
    <property type="entry name" value="CoA-transferase_III_domain"/>
</dbReference>
<accession>A0ABT3NXH7</accession>
<dbReference type="RefSeq" id="WP_301591006.1">
    <property type="nucleotide sequence ID" value="NZ_JAPFQI010000011.1"/>
</dbReference>
<name>A0ABT3NXH7_9PROT</name>
<dbReference type="InterPro" id="IPR003673">
    <property type="entry name" value="CoA-Trfase_fam_III"/>
</dbReference>
<dbReference type="SUPFAM" id="SSF89796">
    <property type="entry name" value="CoA-transferase family III (CaiB/BaiF)"/>
    <property type="match status" value="1"/>
</dbReference>